<dbReference type="Gene3D" id="3.40.50.1000">
    <property type="entry name" value="HAD superfamily/HAD-like"/>
    <property type="match status" value="1"/>
</dbReference>
<evidence type="ECO:0000256" key="1">
    <source>
        <dbReference type="ARBA" id="ARBA00001946"/>
    </source>
</evidence>
<evidence type="ECO:0000256" key="6">
    <source>
        <dbReference type="PIRSR" id="PIRSR600760-2"/>
    </source>
</evidence>
<dbReference type="EMBL" id="LGRX02012035">
    <property type="protein sequence ID" value="KAK3268074.1"/>
    <property type="molecule type" value="Genomic_DNA"/>
</dbReference>
<organism evidence="7 8">
    <name type="scientific">Cymbomonas tetramitiformis</name>
    <dbReference type="NCBI Taxonomy" id="36881"/>
    <lineage>
        <taxon>Eukaryota</taxon>
        <taxon>Viridiplantae</taxon>
        <taxon>Chlorophyta</taxon>
        <taxon>Pyramimonadophyceae</taxon>
        <taxon>Pyramimonadales</taxon>
        <taxon>Pyramimonadaceae</taxon>
        <taxon>Cymbomonas</taxon>
    </lineage>
</organism>
<evidence type="ECO:0000256" key="4">
    <source>
        <dbReference type="ARBA" id="ARBA00022801"/>
    </source>
</evidence>
<dbReference type="Pfam" id="PF00459">
    <property type="entry name" value="Inositol_P"/>
    <property type="match status" value="1"/>
</dbReference>
<dbReference type="InterPro" id="IPR023214">
    <property type="entry name" value="HAD_sf"/>
</dbReference>
<evidence type="ECO:0000256" key="5">
    <source>
        <dbReference type="ARBA" id="ARBA00022842"/>
    </source>
</evidence>
<dbReference type="PANTHER" id="PTHR43200:SF4">
    <property type="entry name" value="PAP-SPECIFIC PHOSPHATASE, MITOCHONDRIAL-RELATED"/>
    <property type="match status" value="1"/>
</dbReference>
<dbReference type="Proteomes" id="UP001190700">
    <property type="component" value="Unassembled WGS sequence"/>
</dbReference>
<keyword evidence="3 6" id="KW-0479">Metal-binding</keyword>
<keyword evidence="4" id="KW-0378">Hydrolase</keyword>
<protein>
    <recommendedName>
        <fullName evidence="9">D,D-heptose 1,7-bisphosphate phosphatase</fullName>
    </recommendedName>
</protein>
<keyword evidence="5 6" id="KW-0460">Magnesium</keyword>
<comment type="similarity">
    <text evidence="2">Belongs to the inositol monophosphatase superfamily.</text>
</comment>
<dbReference type="InterPro" id="IPR036412">
    <property type="entry name" value="HAD-like_sf"/>
</dbReference>
<dbReference type="PANTHER" id="PTHR43200">
    <property type="entry name" value="PHOSPHATASE"/>
    <property type="match status" value="1"/>
</dbReference>
<keyword evidence="8" id="KW-1185">Reference proteome</keyword>
<evidence type="ECO:0000313" key="7">
    <source>
        <dbReference type="EMBL" id="KAK3268074.1"/>
    </source>
</evidence>
<reference evidence="7 8" key="1">
    <citation type="journal article" date="2015" name="Genome Biol. Evol.">
        <title>Comparative Genomics of a Bacterivorous Green Alga Reveals Evolutionary Causalities and Consequences of Phago-Mixotrophic Mode of Nutrition.</title>
        <authorList>
            <person name="Burns J.A."/>
            <person name="Paasch A."/>
            <person name="Narechania A."/>
            <person name="Kim E."/>
        </authorList>
    </citation>
    <scope>NUCLEOTIDE SEQUENCE [LARGE SCALE GENOMIC DNA]</scope>
    <source>
        <strain evidence="7 8">PLY_AMNH</strain>
    </source>
</reference>
<dbReference type="GO" id="GO:0046872">
    <property type="term" value="F:metal ion binding"/>
    <property type="evidence" value="ECO:0007669"/>
    <property type="project" value="UniProtKB-KW"/>
</dbReference>
<gene>
    <name evidence="7" type="ORF">CYMTET_23402</name>
</gene>
<accession>A0AAE0FY97</accession>
<dbReference type="InterPro" id="IPR051090">
    <property type="entry name" value="Inositol_monoP_superfamily"/>
</dbReference>
<evidence type="ECO:0008006" key="9">
    <source>
        <dbReference type="Google" id="ProtNLM"/>
    </source>
</evidence>
<dbReference type="InterPro" id="IPR006549">
    <property type="entry name" value="HAD-SF_hydro_IIIA"/>
</dbReference>
<dbReference type="SUPFAM" id="SSF56655">
    <property type="entry name" value="Carbohydrate phosphatase"/>
    <property type="match status" value="1"/>
</dbReference>
<dbReference type="GO" id="GO:0008441">
    <property type="term" value="F:3'(2'),5'-bisphosphate nucleotidase activity"/>
    <property type="evidence" value="ECO:0007669"/>
    <property type="project" value="TreeGrafter"/>
</dbReference>
<evidence type="ECO:0000313" key="8">
    <source>
        <dbReference type="Proteomes" id="UP001190700"/>
    </source>
</evidence>
<dbReference type="NCBIfam" id="TIGR01662">
    <property type="entry name" value="HAD-SF-IIIA"/>
    <property type="match status" value="1"/>
</dbReference>
<comment type="caution">
    <text evidence="7">The sequence shown here is derived from an EMBL/GenBank/DDBJ whole genome shotgun (WGS) entry which is preliminary data.</text>
</comment>
<evidence type="ECO:0000256" key="3">
    <source>
        <dbReference type="ARBA" id="ARBA00022723"/>
    </source>
</evidence>
<name>A0AAE0FY97_9CHLO</name>
<evidence type="ECO:0000256" key="2">
    <source>
        <dbReference type="ARBA" id="ARBA00009759"/>
    </source>
</evidence>
<dbReference type="GO" id="GO:0000103">
    <property type="term" value="P:sulfate assimilation"/>
    <property type="evidence" value="ECO:0007669"/>
    <property type="project" value="TreeGrafter"/>
</dbReference>
<feature type="non-terminal residue" evidence="7">
    <location>
        <position position="308"/>
    </location>
</feature>
<feature type="non-terminal residue" evidence="7">
    <location>
        <position position="1"/>
    </location>
</feature>
<comment type="cofactor">
    <cofactor evidence="1 6">
        <name>Mg(2+)</name>
        <dbReference type="ChEBI" id="CHEBI:18420"/>
    </cofactor>
</comment>
<feature type="binding site" evidence="6">
    <location>
        <position position="129"/>
    </location>
    <ligand>
        <name>Mg(2+)</name>
        <dbReference type="ChEBI" id="CHEBI:18420"/>
        <label>1</label>
        <note>catalytic</note>
    </ligand>
</feature>
<dbReference type="AlphaFoldDB" id="A0AAE0FY97"/>
<dbReference type="InterPro" id="IPR000760">
    <property type="entry name" value="Inositol_monophosphatase-like"/>
</dbReference>
<dbReference type="Gene3D" id="3.40.190.80">
    <property type="match status" value="1"/>
</dbReference>
<dbReference type="SUPFAM" id="SSF56784">
    <property type="entry name" value="HAD-like"/>
    <property type="match status" value="1"/>
</dbReference>
<proteinExistence type="inferred from homology"/>
<sequence length="308" mass="32700">FERPRQEQTTPGAAASGLLLAAQSGAGTWYCHVDVTQLEEDLGAEAFSKSSWHMSLVEDSMYLRDGVLCISDHESWARLPLASGMSEMPTDVMPLCCGSLCKYAAVALGAATAFVQHPVEGHPTLKVWDHAAGVICVEEAGGCVTDFAGRPLQVSGCRTFIPSGLGVLVTNRHVHAELVTGITLAYEMLPDAKPTGPLLVLLDRDGVINHDLGTWVKRPEDLELMPGAAAAVASLNAAGHHVAVVTNQSCVGRGLISTADLEKIHNRLEAVCLCLCPRRRGAVATFRALSPRALQSPLSLRPSKPSLP</sequence>